<dbReference type="AlphaFoldDB" id="A0A7C3R4C7"/>
<dbReference type="EMBL" id="DTMM01000186">
    <property type="protein sequence ID" value="HFT94033.1"/>
    <property type="molecule type" value="Genomic_DNA"/>
</dbReference>
<reference evidence="2" key="1">
    <citation type="journal article" date="2020" name="mSystems">
        <title>Genome- and Community-Level Interaction Insights into Carbon Utilization and Element Cycling Functions of Hydrothermarchaeota in Hydrothermal Sediment.</title>
        <authorList>
            <person name="Zhou Z."/>
            <person name="Liu Y."/>
            <person name="Xu W."/>
            <person name="Pan J."/>
            <person name="Luo Z.H."/>
            <person name="Li M."/>
        </authorList>
    </citation>
    <scope>NUCLEOTIDE SEQUENCE [LARGE SCALE GENOMIC DNA]</scope>
    <source>
        <strain evidence="2">SpSt-902</strain>
    </source>
</reference>
<evidence type="ECO:0000313" key="2">
    <source>
        <dbReference type="EMBL" id="HFT94033.1"/>
    </source>
</evidence>
<evidence type="ECO:0000256" key="1">
    <source>
        <dbReference type="SAM" id="Phobius"/>
    </source>
</evidence>
<organism evidence="2">
    <name type="scientific">Leptospirillum ferriphilum</name>
    <dbReference type="NCBI Taxonomy" id="178606"/>
    <lineage>
        <taxon>Bacteria</taxon>
        <taxon>Pseudomonadati</taxon>
        <taxon>Nitrospirota</taxon>
        <taxon>Nitrospiria</taxon>
        <taxon>Nitrospirales</taxon>
        <taxon>Nitrospiraceae</taxon>
        <taxon>Leptospirillum</taxon>
    </lineage>
</organism>
<feature type="transmembrane region" description="Helical" evidence="1">
    <location>
        <begin position="231"/>
        <end position="251"/>
    </location>
</feature>
<keyword evidence="1" id="KW-1133">Transmembrane helix</keyword>
<feature type="transmembrane region" description="Helical" evidence="1">
    <location>
        <begin position="184"/>
        <end position="210"/>
    </location>
</feature>
<name>A0A7C3R4C7_9BACT</name>
<gene>
    <name evidence="2" type="ORF">ENX03_08915</name>
</gene>
<accession>A0A7C3R4C7</accession>
<keyword evidence="1" id="KW-0472">Membrane</keyword>
<proteinExistence type="predicted"/>
<comment type="caution">
    <text evidence="2">The sequence shown here is derived from an EMBL/GenBank/DDBJ whole genome shotgun (WGS) entry which is preliminary data.</text>
</comment>
<sequence>MIVVLKHSTDLKTINAVLDKITMVSGEKSVRILSGKNILAYLPPMKDGEKIELPSRFQRILSVRISYGKNTKGETTYLVPQIESIQGMLKQDSHVLLMEVNEKWASNLDYFKQLLAKTRVVGLSFFIFSSFAILFFWTLAIRSLWGMNSNRVEGEKESHDRKRMWDSTASLPVEKQSETPPFHIFFGGLFVGLFSGLIALLSVMALHPILYPDGLDPFMRSVPGVISGKDYWICIAFPLLTGAMGCFSSVLTRI</sequence>
<keyword evidence="1" id="KW-0812">Transmembrane</keyword>
<protein>
    <submittedName>
        <fullName evidence="2">Uncharacterized protein</fullName>
    </submittedName>
</protein>
<feature type="transmembrane region" description="Helical" evidence="1">
    <location>
        <begin position="120"/>
        <end position="141"/>
    </location>
</feature>